<dbReference type="InterPro" id="IPR018392">
    <property type="entry name" value="LysM"/>
</dbReference>
<dbReference type="PROSITE" id="PS51782">
    <property type="entry name" value="LYSM"/>
    <property type="match status" value="1"/>
</dbReference>
<dbReference type="EMBL" id="SRHU01000035">
    <property type="protein sequence ID" value="TFZ39416.1"/>
    <property type="molecule type" value="Genomic_DNA"/>
</dbReference>
<keyword evidence="2" id="KW-0732">Signal</keyword>
<dbReference type="Pfam" id="PF01476">
    <property type="entry name" value="LysM"/>
    <property type="match status" value="1"/>
</dbReference>
<dbReference type="SMART" id="SM00257">
    <property type="entry name" value="LysM"/>
    <property type="match status" value="1"/>
</dbReference>
<evidence type="ECO:0000259" key="3">
    <source>
        <dbReference type="PROSITE" id="PS51782"/>
    </source>
</evidence>
<evidence type="ECO:0000313" key="6">
    <source>
        <dbReference type="Proteomes" id="UP000296883"/>
    </source>
</evidence>
<evidence type="ECO:0000313" key="5">
    <source>
        <dbReference type="EMBL" id="TFZ39416.1"/>
    </source>
</evidence>
<dbReference type="Proteomes" id="UP000296883">
    <property type="component" value="Chromosome"/>
</dbReference>
<protein>
    <submittedName>
        <fullName evidence="5">LysM peptidoglycan-binding domain-containing protein</fullName>
    </submittedName>
</protein>
<accession>A0AAJ5EEE3</accession>
<feature type="region of interest" description="Disordered" evidence="1">
    <location>
        <begin position="96"/>
        <end position="120"/>
    </location>
</feature>
<feature type="chain" id="PRO_5042488408" evidence="2">
    <location>
        <begin position="26"/>
        <end position="194"/>
    </location>
</feature>
<dbReference type="CDD" id="cd00118">
    <property type="entry name" value="LysM"/>
    <property type="match status" value="1"/>
</dbReference>
<keyword evidence="6" id="KW-1185">Reference proteome</keyword>
<reference evidence="5 7" key="1">
    <citation type="submission" date="2019-03" db="EMBL/GenBank/DDBJ databases">
        <title>Vagococcus sp. was isolated fron gut of Carduelis flavirostris.</title>
        <authorList>
            <person name="Ge Y."/>
        </authorList>
    </citation>
    <scope>NUCLEOTIDE SEQUENCE [LARGE SCALE GENOMIC DNA]</scope>
    <source>
        <strain evidence="5 7">CF-210</strain>
    </source>
</reference>
<evidence type="ECO:0000256" key="1">
    <source>
        <dbReference type="SAM" id="MobiDB-lite"/>
    </source>
</evidence>
<dbReference type="SUPFAM" id="SSF54106">
    <property type="entry name" value="LysM domain"/>
    <property type="match status" value="1"/>
</dbReference>
<organism evidence="5 7">
    <name type="scientific">Vagococcus xieshaowenii</name>
    <dbReference type="NCBI Taxonomy" id="2562451"/>
    <lineage>
        <taxon>Bacteria</taxon>
        <taxon>Bacillati</taxon>
        <taxon>Bacillota</taxon>
        <taxon>Bacilli</taxon>
        <taxon>Lactobacillales</taxon>
        <taxon>Enterococcaceae</taxon>
        <taxon>Vagococcus</taxon>
    </lineage>
</organism>
<evidence type="ECO:0000313" key="4">
    <source>
        <dbReference type="EMBL" id="QCA27905.1"/>
    </source>
</evidence>
<dbReference type="Gene3D" id="3.10.350.10">
    <property type="entry name" value="LysM domain"/>
    <property type="match status" value="1"/>
</dbReference>
<name>A0AAJ5EEE3_9ENTE</name>
<feature type="compositionally biased region" description="Polar residues" evidence="1">
    <location>
        <begin position="110"/>
        <end position="120"/>
    </location>
</feature>
<gene>
    <name evidence="5" type="ORF">E4031_08900</name>
    <name evidence="4" type="ORF">E4Z98_00490</name>
</gene>
<proteinExistence type="predicted"/>
<reference evidence="4 6" key="2">
    <citation type="journal article" date="2020" name="Int. J. Syst. Evol. Microbiol.">
        <title>Vagococcus xieshaowenii sp. nov., isolated from snow finch (Montifringilla taczanowskii) cloacal content.</title>
        <authorList>
            <person name="Ge Y."/>
            <person name="Yang J."/>
            <person name="Lai X.H."/>
            <person name="Zhang G."/>
            <person name="Jin D."/>
            <person name="Lu S."/>
            <person name="Wang B."/>
            <person name="Huang Y."/>
            <person name="Huang Y."/>
            <person name="Ren Z."/>
            <person name="Zhang X."/>
            <person name="Xu J."/>
        </authorList>
    </citation>
    <scope>NUCLEOTIDE SEQUENCE [LARGE SCALE GENOMIC DNA]</scope>
    <source>
        <strain evidence="6">personal::cf-49</strain>
        <strain evidence="4">Personal::cf-49</strain>
    </source>
</reference>
<feature type="domain" description="LysM" evidence="3">
    <location>
        <begin position="28"/>
        <end position="75"/>
    </location>
</feature>
<sequence>MKISKLVFGMAGLVTFGLGMNSVDAAEVSHTIQSGETLSTIAQDYFGDASYYSTIAQANNISDANMIYVGETLVFDTEGTAVQAAPVAQVQTQETQAPAAPVVEEQPAQTQEASYTSNASGSEADAKSWIAFKESTNNYNARNGQYVGKYQLTDSYLNGDYSPANQERVADNYVSSRYGSWQAAKNFWLANGWY</sequence>
<feature type="signal peptide" evidence="2">
    <location>
        <begin position="1"/>
        <end position="25"/>
    </location>
</feature>
<dbReference type="Proteomes" id="UP000297725">
    <property type="component" value="Unassembled WGS sequence"/>
</dbReference>
<evidence type="ECO:0000256" key="2">
    <source>
        <dbReference type="SAM" id="SignalP"/>
    </source>
</evidence>
<evidence type="ECO:0000313" key="7">
    <source>
        <dbReference type="Proteomes" id="UP000297725"/>
    </source>
</evidence>
<feature type="compositionally biased region" description="Low complexity" evidence="1">
    <location>
        <begin position="96"/>
        <end position="109"/>
    </location>
</feature>
<dbReference type="AlphaFoldDB" id="A0AAJ5EEE3"/>
<dbReference type="InterPro" id="IPR036779">
    <property type="entry name" value="LysM_dom_sf"/>
</dbReference>
<dbReference type="EMBL" id="CP038865">
    <property type="protein sequence ID" value="QCA27905.1"/>
    <property type="molecule type" value="Genomic_DNA"/>
</dbReference>